<keyword evidence="3 6" id="KW-1133">Transmembrane helix</keyword>
<dbReference type="InterPro" id="IPR049326">
    <property type="entry name" value="Rhodopsin_dom_fungi"/>
</dbReference>
<dbReference type="InterPro" id="IPR052337">
    <property type="entry name" value="SAT4-like"/>
</dbReference>
<protein>
    <recommendedName>
        <fullName evidence="7">Rhodopsin domain-containing protein</fullName>
    </recommendedName>
</protein>
<dbReference type="EMBL" id="PDLM01000006">
    <property type="protein sequence ID" value="RDW75522.1"/>
    <property type="molecule type" value="Genomic_DNA"/>
</dbReference>
<dbReference type="PANTHER" id="PTHR33048">
    <property type="entry name" value="PTH11-LIKE INTEGRAL MEMBRANE PROTEIN (AFU_ORTHOLOGUE AFUA_5G11245)"/>
    <property type="match status" value="1"/>
</dbReference>
<keyword evidence="9" id="KW-1185">Reference proteome</keyword>
<comment type="subcellular location">
    <subcellularLocation>
        <location evidence="1">Membrane</location>
        <topology evidence="1">Multi-pass membrane protein</topology>
    </subcellularLocation>
</comment>
<accession>A0A3D8RN47</accession>
<dbReference type="STRING" id="1849047.A0A3D8RN47"/>
<keyword evidence="2 6" id="KW-0812">Transmembrane</keyword>
<evidence type="ECO:0000259" key="7">
    <source>
        <dbReference type="Pfam" id="PF20684"/>
    </source>
</evidence>
<feature type="domain" description="Rhodopsin" evidence="7">
    <location>
        <begin position="2"/>
        <end position="136"/>
    </location>
</feature>
<evidence type="ECO:0000256" key="6">
    <source>
        <dbReference type="SAM" id="Phobius"/>
    </source>
</evidence>
<reference evidence="8 9" key="1">
    <citation type="journal article" date="2018" name="IMA Fungus">
        <title>IMA Genome-F 9: Draft genome sequence of Annulohypoxylon stygium, Aspergillus mulundensis, Berkeleyomyces basicola (syn. Thielaviopsis basicola), Ceratocystis smalleyi, two Cercospora beticola strains, Coleophoma cylindrospora, Fusarium fracticaudum, Phialophora cf. hyalina, and Morchella septimelata.</title>
        <authorList>
            <person name="Wingfield B.D."/>
            <person name="Bills G.F."/>
            <person name="Dong Y."/>
            <person name="Huang W."/>
            <person name="Nel W.J."/>
            <person name="Swalarsk-Parry B.S."/>
            <person name="Vaghefi N."/>
            <person name="Wilken P.M."/>
            <person name="An Z."/>
            <person name="de Beer Z.W."/>
            <person name="De Vos L."/>
            <person name="Chen L."/>
            <person name="Duong T.A."/>
            <person name="Gao Y."/>
            <person name="Hammerbacher A."/>
            <person name="Kikkert J.R."/>
            <person name="Li Y."/>
            <person name="Li H."/>
            <person name="Li K."/>
            <person name="Li Q."/>
            <person name="Liu X."/>
            <person name="Ma X."/>
            <person name="Naidoo K."/>
            <person name="Pethybridge S.J."/>
            <person name="Sun J."/>
            <person name="Steenkamp E.T."/>
            <person name="van der Nest M.A."/>
            <person name="van Wyk S."/>
            <person name="Wingfield M.J."/>
            <person name="Xiong C."/>
            <person name="Yue Q."/>
            <person name="Zhang X."/>
        </authorList>
    </citation>
    <scope>NUCLEOTIDE SEQUENCE [LARGE SCALE GENOMIC DNA]</scope>
    <source>
        <strain evidence="8 9">BP6252</strain>
    </source>
</reference>
<dbReference type="PANTHER" id="PTHR33048:SF123">
    <property type="entry name" value="INTEGRAL MEMBRANE PROTEIN"/>
    <property type="match status" value="1"/>
</dbReference>
<proteinExistence type="inferred from homology"/>
<comment type="caution">
    <text evidence="8">The sequence shown here is derived from an EMBL/GenBank/DDBJ whole genome shotgun (WGS) entry which is preliminary data.</text>
</comment>
<evidence type="ECO:0000256" key="5">
    <source>
        <dbReference type="ARBA" id="ARBA00038359"/>
    </source>
</evidence>
<evidence type="ECO:0000256" key="3">
    <source>
        <dbReference type="ARBA" id="ARBA00022989"/>
    </source>
</evidence>
<feature type="transmembrane region" description="Helical" evidence="6">
    <location>
        <begin position="42"/>
        <end position="61"/>
    </location>
</feature>
<organism evidence="8 9">
    <name type="scientific">Coleophoma cylindrospora</name>
    <dbReference type="NCBI Taxonomy" id="1849047"/>
    <lineage>
        <taxon>Eukaryota</taxon>
        <taxon>Fungi</taxon>
        <taxon>Dikarya</taxon>
        <taxon>Ascomycota</taxon>
        <taxon>Pezizomycotina</taxon>
        <taxon>Leotiomycetes</taxon>
        <taxon>Helotiales</taxon>
        <taxon>Dermateaceae</taxon>
        <taxon>Coleophoma</taxon>
    </lineage>
</organism>
<evidence type="ECO:0000256" key="4">
    <source>
        <dbReference type="ARBA" id="ARBA00023136"/>
    </source>
</evidence>
<dbReference type="Proteomes" id="UP000256645">
    <property type="component" value="Unassembled WGS sequence"/>
</dbReference>
<evidence type="ECO:0000313" key="9">
    <source>
        <dbReference type="Proteomes" id="UP000256645"/>
    </source>
</evidence>
<keyword evidence="4 6" id="KW-0472">Membrane</keyword>
<dbReference type="AlphaFoldDB" id="A0A3D8RN47"/>
<dbReference type="Pfam" id="PF20684">
    <property type="entry name" value="Fung_rhodopsin"/>
    <property type="match status" value="1"/>
</dbReference>
<evidence type="ECO:0000256" key="1">
    <source>
        <dbReference type="ARBA" id="ARBA00004141"/>
    </source>
</evidence>
<sequence>MTLQFLATIITICLQCRPITFFWNKGQLGTCIDTTSFTYFQNAYTIFSDIVIIILPLPFLLEVNRATSQKFALATIFMIGILSTIASCVRLSTIRAFALAKDPIYDVAPIILWSHIEIHLGVICACAPALKGLFSRLSHTSVKQGSLDEGILQSNGVDIHEVSCDISKNSKVHGAHLVVKKRFSTDEP</sequence>
<dbReference type="GO" id="GO:0016020">
    <property type="term" value="C:membrane"/>
    <property type="evidence" value="ECO:0007669"/>
    <property type="project" value="UniProtKB-SubCell"/>
</dbReference>
<evidence type="ECO:0000256" key="2">
    <source>
        <dbReference type="ARBA" id="ARBA00022692"/>
    </source>
</evidence>
<gene>
    <name evidence="8" type="ORF">BP6252_06664</name>
</gene>
<feature type="transmembrane region" description="Helical" evidence="6">
    <location>
        <begin position="73"/>
        <end position="98"/>
    </location>
</feature>
<comment type="similarity">
    <text evidence="5">Belongs to the SAT4 family.</text>
</comment>
<name>A0A3D8RN47_9HELO</name>
<dbReference type="OrthoDB" id="444631at2759"/>
<evidence type="ECO:0000313" key="8">
    <source>
        <dbReference type="EMBL" id="RDW75522.1"/>
    </source>
</evidence>